<dbReference type="Pfam" id="PF01633">
    <property type="entry name" value="Choline_kinase"/>
    <property type="match status" value="1"/>
</dbReference>
<dbReference type="AlphaFoldDB" id="A0A5J6N2J9"/>
<gene>
    <name evidence="1" type="ORF">FRZ61_36760</name>
</gene>
<dbReference type="RefSeq" id="WP_225308884.1">
    <property type="nucleotide sequence ID" value="NZ_CP042582.1"/>
</dbReference>
<keyword evidence="1" id="KW-0418">Kinase</keyword>
<name>A0A5J6N2J9_9PROT</name>
<dbReference type="GO" id="GO:0004305">
    <property type="term" value="F:ethanolamine kinase activity"/>
    <property type="evidence" value="ECO:0007669"/>
    <property type="project" value="TreeGrafter"/>
</dbReference>
<dbReference type="KEGG" id="hadh:FRZ61_36760"/>
<dbReference type="GO" id="GO:0006646">
    <property type="term" value="P:phosphatidylethanolamine biosynthetic process"/>
    <property type="evidence" value="ECO:0007669"/>
    <property type="project" value="TreeGrafter"/>
</dbReference>
<reference evidence="1 2" key="1">
    <citation type="submission" date="2019-08" db="EMBL/GenBank/DDBJ databases">
        <title>Hyperibacter terrae gen. nov., sp. nov. and Hyperibacter viscosus sp. nov., two new members in the family Rhodospirillaceae isolated from the rhizosphere of Hypericum perforatum.</title>
        <authorList>
            <person name="Noviana Z."/>
        </authorList>
    </citation>
    <scope>NUCLEOTIDE SEQUENCE [LARGE SCALE GENOMIC DNA]</scope>
    <source>
        <strain evidence="1 2">R5959</strain>
    </source>
</reference>
<dbReference type="EMBL" id="CP042582">
    <property type="protein sequence ID" value="QEX23737.1"/>
    <property type="molecule type" value="Genomic_DNA"/>
</dbReference>
<dbReference type="PANTHER" id="PTHR22603:SF66">
    <property type="entry name" value="ETHANOLAMINE KINASE"/>
    <property type="match status" value="1"/>
</dbReference>
<keyword evidence="1" id="KW-0808">Transferase</keyword>
<dbReference type="GO" id="GO:0005737">
    <property type="term" value="C:cytoplasm"/>
    <property type="evidence" value="ECO:0007669"/>
    <property type="project" value="TreeGrafter"/>
</dbReference>
<evidence type="ECO:0000313" key="1">
    <source>
        <dbReference type="EMBL" id="QEX23737.1"/>
    </source>
</evidence>
<dbReference type="Gene3D" id="3.30.200.20">
    <property type="entry name" value="Phosphorylase Kinase, domain 1"/>
    <property type="match status" value="1"/>
</dbReference>
<dbReference type="PANTHER" id="PTHR22603">
    <property type="entry name" value="CHOLINE/ETHANOALAMINE KINASE"/>
    <property type="match status" value="1"/>
</dbReference>
<accession>A0A5J6N2J9</accession>
<organism evidence="1 2">
    <name type="scientific">Hypericibacter adhaerens</name>
    <dbReference type="NCBI Taxonomy" id="2602016"/>
    <lineage>
        <taxon>Bacteria</taxon>
        <taxon>Pseudomonadati</taxon>
        <taxon>Pseudomonadota</taxon>
        <taxon>Alphaproteobacteria</taxon>
        <taxon>Rhodospirillales</taxon>
        <taxon>Dongiaceae</taxon>
        <taxon>Hypericibacter</taxon>
    </lineage>
</organism>
<evidence type="ECO:0000313" key="2">
    <source>
        <dbReference type="Proteomes" id="UP000325797"/>
    </source>
</evidence>
<dbReference type="InterPro" id="IPR011009">
    <property type="entry name" value="Kinase-like_dom_sf"/>
</dbReference>
<sequence>MVAMTLLDPRARAAALRFWSGPVEPVALKGGITNANFEVRDRGERYFVRIGDDIPVHGVMRFAELAASRAAHAAGLAPEVLHHEPGATVFRFIEGRTLTPELVRPRPMLERILPLIQRCHRELQHHLRGPVLMFWPFHIFRDYAASLKDARSPRLPELPALLAKADDLERRLGAIDLVFGHNDLLCGNFIDDGRRLWLIDYDYAGYSSCLFDLGNLCSNNDVAPADEEWLLGAYFERPVTDELRQRYQAMKCASLLRETMWSMIAESFSTLDFDYRAYTEDYRSRFEQAYRSLKRY</sequence>
<dbReference type="Proteomes" id="UP000325797">
    <property type="component" value="Chromosome"/>
</dbReference>
<dbReference type="SUPFAM" id="SSF56112">
    <property type="entry name" value="Protein kinase-like (PK-like)"/>
    <property type="match status" value="1"/>
</dbReference>
<dbReference type="CDD" id="cd05151">
    <property type="entry name" value="ChoK-like"/>
    <property type="match status" value="1"/>
</dbReference>
<proteinExistence type="predicted"/>
<dbReference type="Gene3D" id="3.90.1200.10">
    <property type="match status" value="1"/>
</dbReference>
<keyword evidence="2" id="KW-1185">Reference proteome</keyword>
<protein>
    <submittedName>
        <fullName evidence="1">Choline kinase</fullName>
    </submittedName>
</protein>